<dbReference type="GO" id="GO:0005634">
    <property type="term" value="C:nucleus"/>
    <property type="evidence" value="ECO:0007669"/>
    <property type="project" value="UniProtKB-SubCell"/>
</dbReference>
<evidence type="ECO:0000256" key="5">
    <source>
        <dbReference type="ARBA" id="ARBA00023163"/>
    </source>
</evidence>
<dbReference type="InterPro" id="IPR017930">
    <property type="entry name" value="Myb_dom"/>
</dbReference>
<dbReference type="FunFam" id="1.10.10.60:FF:000060">
    <property type="entry name" value="MYB transcription factor"/>
    <property type="match status" value="1"/>
</dbReference>
<protein>
    <submittedName>
        <fullName evidence="10">Uncharacterized protein</fullName>
    </submittedName>
</protein>
<sequence length="387" mass="42664">MEESGSAGNSEEAKSCPRGHWRPGEDEKLRQLVEQYGPQNWNSIAEKLQGRSGKSCRLRWFNQLDPRINRRPFTEEEEERLLAAHRLHGNKWALIARLFPGRTDNAVKNHWHVIMARRHRERARLFGKGGGHHHSLFTTTSIDPNLSVVYHAGKSSSNNINSNQIYDHFDTGNLFDFETDSKDDAVFSISAPTSNHFKQPRPSSPWLFSSSGAPAPSCRDHVVFPAAGGRRSLVPDFVIPSNIHSSTRTVPLEISSRTTSSDIIHSAHPFRSCYPTSSSTTLHGLQTQYYRRIAPQNDIGFSSLSLIDQGGGGGGGGGGACAKKESAVVLMMKGGSLHDDQNIARFGDNQATNYASIITGTTHLEDESSLKHKDVPFIDFLGVGIHS</sequence>
<evidence type="ECO:0000259" key="8">
    <source>
        <dbReference type="PROSITE" id="PS50090"/>
    </source>
</evidence>
<feature type="domain" description="Myb-like" evidence="8">
    <location>
        <begin position="65"/>
        <end position="115"/>
    </location>
</feature>
<dbReference type="SUPFAM" id="SSF46689">
    <property type="entry name" value="Homeodomain-like"/>
    <property type="match status" value="1"/>
</dbReference>
<dbReference type="GO" id="GO:0000978">
    <property type="term" value="F:RNA polymerase II cis-regulatory region sequence-specific DNA binding"/>
    <property type="evidence" value="ECO:0007669"/>
    <property type="project" value="TreeGrafter"/>
</dbReference>
<dbReference type="SMART" id="SM00717">
    <property type="entry name" value="SANT"/>
    <property type="match status" value="2"/>
</dbReference>
<dbReference type="InterPro" id="IPR050560">
    <property type="entry name" value="MYB_TF"/>
</dbReference>
<keyword evidence="2" id="KW-0677">Repeat</keyword>
<evidence type="ECO:0000256" key="4">
    <source>
        <dbReference type="ARBA" id="ARBA00023125"/>
    </source>
</evidence>
<keyword evidence="5" id="KW-0804">Transcription</keyword>
<keyword evidence="11" id="KW-1185">Reference proteome</keyword>
<accession>A0AAV7F884</accession>
<dbReference type="PROSITE" id="PS51294">
    <property type="entry name" value="HTH_MYB"/>
    <property type="match status" value="2"/>
</dbReference>
<gene>
    <name evidence="10" type="ORF">H6P81_001676</name>
</gene>
<evidence type="ECO:0000256" key="1">
    <source>
        <dbReference type="ARBA" id="ARBA00004123"/>
    </source>
</evidence>
<name>A0AAV7F884_ARIFI</name>
<evidence type="ECO:0000259" key="9">
    <source>
        <dbReference type="PROSITE" id="PS51294"/>
    </source>
</evidence>
<dbReference type="AlphaFoldDB" id="A0AAV7F884"/>
<comment type="caution">
    <text evidence="10">The sequence shown here is derived from an EMBL/GenBank/DDBJ whole genome shotgun (WGS) entry which is preliminary data.</text>
</comment>
<dbReference type="Gene3D" id="1.10.10.60">
    <property type="entry name" value="Homeodomain-like"/>
    <property type="match status" value="2"/>
</dbReference>
<keyword evidence="3" id="KW-0805">Transcription regulation</keyword>
<evidence type="ECO:0000313" key="11">
    <source>
        <dbReference type="Proteomes" id="UP000825729"/>
    </source>
</evidence>
<dbReference type="Pfam" id="PF13921">
    <property type="entry name" value="Myb_DNA-bind_6"/>
    <property type="match status" value="1"/>
</dbReference>
<reference evidence="10 11" key="1">
    <citation type="submission" date="2021-07" db="EMBL/GenBank/DDBJ databases">
        <title>The Aristolochia fimbriata genome: insights into angiosperm evolution, floral development and chemical biosynthesis.</title>
        <authorList>
            <person name="Jiao Y."/>
        </authorList>
    </citation>
    <scope>NUCLEOTIDE SEQUENCE [LARGE SCALE GENOMIC DNA]</scope>
    <source>
        <strain evidence="10">IBCAS-2021</strain>
        <tissue evidence="10">Leaf</tissue>
    </source>
</reference>
<dbReference type="CDD" id="cd00167">
    <property type="entry name" value="SANT"/>
    <property type="match status" value="2"/>
</dbReference>
<evidence type="ECO:0000313" key="10">
    <source>
        <dbReference type="EMBL" id="KAG9457168.1"/>
    </source>
</evidence>
<feature type="domain" description="Myb-like" evidence="8">
    <location>
        <begin position="18"/>
        <end position="64"/>
    </location>
</feature>
<dbReference type="PANTHER" id="PTHR45614">
    <property type="entry name" value="MYB PROTEIN-RELATED"/>
    <property type="match status" value="1"/>
</dbReference>
<feature type="domain" description="HTH myb-type" evidence="9">
    <location>
        <begin position="65"/>
        <end position="119"/>
    </location>
</feature>
<keyword evidence="4" id="KW-0238">DNA-binding</keyword>
<dbReference type="PROSITE" id="PS50090">
    <property type="entry name" value="MYB_LIKE"/>
    <property type="match status" value="2"/>
</dbReference>
<dbReference type="PANTHER" id="PTHR45614:SF221">
    <property type="entry name" value="MYB DOMAIN PROTEIN 110"/>
    <property type="match status" value="1"/>
</dbReference>
<evidence type="ECO:0000256" key="7">
    <source>
        <dbReference type="SAM" id="MobiDB-lite"/>
    </source>
</evidence>
<comment type="subcellular location">
    <subcellularLocation>
        <location evidence="1">Nucleus</location>
    </subcellularLocation>
</comment>
<dbReference type="EMBL" id="JAINDJ010000002">
    <property type="protein sequence ID" value="KAG9457168.1"/>
    <property type="molecule type" value="Genomic_DNA"/>
</dbReference>
<evidence type="ECO:0000256" key="3">
    <source>
        <dbReference type="ARBA" id="ARBA00023015"/>
    </source>
</evidence>
<dbReference type="InterPro" id="IPR009057">
    <property type="entry name" value="Homeodomain-like_sf"/>
</dbReference>
<evidence type="ECO:0000256" key="6">
    <source>
        <dbReference type="ARBA" id="ARBA00023242"/>
    </source>
</evidence>
<dbReference type="GO" id="GO:0000981">
    <property type="term" value="F:DNA-binding transcription factor activity, RNA polymerase II-specific"/>
    <property type="evidence" value="ECO:0007669"/>
    <property type="project" value="TreeGrafter"/>
</dbReference>
<organism evidence="10 11">
    <name type="scientific">Aristolochia fimbriata</name>
    <name type="common">White veined hardy Dutchman's pipe vine</name>
    <dbReference type="NCBI Taxonomy" id="158543"/>
    <lineage>
        <taxon>Eukaryota</taxon>
        <taxon>Viridiplantae</taxon>
        <taxon>Streptophyta</taxon>
        <taxon>Embryophyta</taxon>
        <taxon>Tracheophyta</taxon>
        <taxon>Spermatophyta</taxon>
        <taxon>Magnoliopsida</taxon>
        <taxon>Magnoliidae</taxon>
        <taxon>Piperales</taxon>
        <taxon>Aristolochiaceae</taxon>
        <taxon>Aristolochia</taxon>
    </lineage>
</organism>
<proteinExistence type="predicted"/>
<feature type="domain" description="HTH myb-type" evidence="9">
    <location>
        <begin position="13"/>
        <end position="64"/>
    </location>
</feature>
<keyword evidence="6" id="KW-0539">Nucleus</keyword>
<evidence type="ECO:0000256" key="2">
    <source>
        <dbReference type="ARBA" id="ARBA00022737"/>
    </source>
</evidence>
<feature type="region of interest" description="Disordered" evidence="7">
    <location>
        <begin position="1"/>
        <end position="24"/>
    </location>
</feature>
<dbReference type="InterPro" id="IPR001005">
    <property type="entry name" value="SANT/Myb"/>
</dbReference>
<dbReference type="Proteomes" id="UP000825729">
    <property type="component" value="Unassembled WGS sequence"/>
</dbReference>
<feature type="compositionally biased region" description="Low complexity" evidence="7">
    <location>
        <begin position="1"/>
        <end position="10"/>
    </location>
</feature>